<accession>M8BRI6</accession>
<evidence type="ECO:0000256" key="1">
    <source>
        <dbReference type="SAM" id="MobiDB-lite"/>
    </source>
</evidence>
<proteinExistence type="predicted"/>
<feature type="region of interest" description="Disordered" evidence="1">
    <location>
        <begin position="1"/>
        <end position="66"/>
    </location>
</feature>
<dbReference type="EnsemblPlants" id="EMT24604">
    <property type="protein sequence ID" value="EMT24604"/>
    <property type="gene ID" value="F775_05061"/>
</dbReference>
<reference evidence="2" key="1">
    <citation type="submission" date="2015-06" db="UniProtKB">
        <authorList>
            <consortium name="EnsemblPlants"/>
        </authorList>
    </citation>
    <scope>IDENTIFICATION</scope>
</reference>
<protein>
    <submittedName>
        <fullName evidence="2">Uncharacterized protein</fullName>
    </submittedName>
</protein>
<organism evidence="2">
    <name type="scientific">Aegilops tauschii</name>
    <name type="common">Tausch's goatgrass</name>
    <name type="synonym">Aegilops squarrosa</name>
    <dbReference type="NCBI Taxonomy" id="37682"/>
    <lineage>
        <taxon>Eukaryota</taxon>
        <taxon>Viridiplantae</taxon>
        <taxon>Streptophyta</taxon>
        <taxon>Embryophyta</taxon>
        <taxon>Tracheophyta</taxon>
        <taxon>Spermatophyta</taxon>
        <taxon>Magnoliopsida</taxon>
        <taxon>Liliopsida</taxon>
        <taxon>Poales</taxon>
        <taxon>Poaceae</taxon>
        <taxon>BOP clade</taxon>
        <taxon>Pooideae</taxon>
        <taxon>Triticodae</taxon>
        <taxon>Triticeae</taxon>
        <taxon>Triticinae</taxon>
        <taxon>Aegilops</taxon>
    </lineage>
</organism>
<name>M8BRI6_AEGTA</name>
<evidence type="ECO:0000313" key="2">
    <source>
        <dbReference type="EnsemblPlants" id="EMT24604"/>
    </source>
</evidence>
<dbReference type="AlphaFoldDB" id="M8BRI6"/>
<sequence length="223" mass="25165">MPPPHAGCLASPAGPTPGGLPPICRLPIDERQRPTPRLRRLPPRPSSPITGSIPRSKVPLVSGSGRSRRPRWGISFYKILLSQQFGSTHGFLHARLSWIRGRRRELWRRKQSNMKRDRSLCIDILIATNISKMGMYVKYGCTSEVYEPGGDDCRIPVIECVYEWIQVLEILGVILVPENNSLRSVGWTSGAGGGSWPRLGSKRLCEWRHLAMYRNLSCIIKER</sequence>